<dbReference type="PROSITE" id="PS50102">
    <property type="entry name" value="RRM"/>
    <property type="match status" value="1"/>
</dbReference>
<dbReference type="SMART" id="SM00360">
    <property type="entry name" value="RRM"/>
    <property type="match status" value="1"/>
</dbReference>
<organism evidence="4 5">
    <name type="scientific">Nakaseomyces bracarensis</name>
    <dbReference type="NCBI Taxonomy" id="273131"/>
    <lineage>
        <taxon>Eukaryota</taxon>
        <taxon>Fungi</taxon>
        <taxon>Dikarya</taxon>
        <taxon>Ascomycota</taxon>
        <taxon>Saccharomycotina</taxon>
        <taxon>Saccharomycetes</taxon>
        <taxon>Saccharomycetales</taxon>
        <taxon>Saccharomycetaceae</taxon>
        <taxon>Nakaseomyces</taxon>
    </lineage>
</organism>
<proteinExistence type="predicted"/>
<evidence type="ECO:0000256" key="1">
    <source>
        <dbReference type="PROSITE-ProRule" id="PRU00176"/>
    </source>
</evidence>
<sequence length="208" mass="23498">MVEQDEKKLTKKQLKALQFRKSKEEKEVAEKRKLEEPENPVQEGEAPKKKRKTRRGRGGKGKKNGGGNRFLVFVGGLPKDVTASELQVHFKSSGPDQIRVRGDKGIAFLEFDGDKDQKTIQRRMDIALLQNKTLLRDKRINVELTVGGGGNSQDRLEKLKKKNEKFEAERQERMQKLMSKPTKPATSANGEEAPVAAGIHPDRARMIK</sequence>
<evidence type="ECO:0000256" key="2">
    <source>
        <dbReference type="SAM" id="MobiDB-lite"/>
    </source>
</evidence>
<gene>
    <name evidence="4" type="ORF">RNJ44_02332</name>
</gene>
<dbReference type="Pfam" id="PF00076">
    <property type="entry name" value="RRM_1"/>
    <property type="match status" value="1"/>
</dbReference>
<comment type="caution">
    <text evidence="4">The sequence shown here is derived from an EMBL/GenBank/DDBJ whole genome shotgun (WGS) entry which is preliminary data.</text>
</comment>
<dbReference type="Proteomes" id="UP001623330">
    <property type="component" value="Unassembled WGS sequence"/>
</dbReference>
<dbReference type="Gene3D" id="3.30.70.330">
    <property type="match status" value="1"/>
</dbReference>
<feature type="compositionally biased region" description="Basic and acidic residues" evidence="2">
    <location>
        <begin position="164"/>
        <end position="175"/>
    </location>
</feature>
<accession>A0ABR4NN72</accession>
<protein>
    <submittedName>
        <fullName evidence="4">Nucleolar protein 6</fullName>
    </submittedName>
</protein>
<dbReference type="EMBL" id="JBEVYD010000012">
    <property type="protein sequence ID" value="KAL3229245.1"/>
    <property type="molecule type" value="Genomic_DNA"/>
</dbReference>
<keyword evidence="1" id="KW-0694">RNA-binding</keyword>
<feature type="region of interest" description="Disordered" evidence="2">
    <location>
        <begin position="146"/>
        <end position="208"/>
    </location>
</feature>
<name>A0ABR4NN72_9SACH</name>
<dbReference type="InterPro" id="IPR012677">
    <property type="entry name" value="Nucleotide-bd_a/b_plait_sf"/>
</dbReference>
<keyword evidence="5" id="KW-1185">Reference proteome</keyword>
<feature type="region of interest" description="Disordered" evidence="2">
    <location>
        <begin position="1"/>
        <end position="70"/>
    </location>
</feature>
<evidence type="ECO:0000313" key="4">
    <source>
        <dbReference type="EMBL" id="KAL3229245.1"/>
    </source>
</evidence>
<evidence type="ECO:0000259" key="3">
    <source>
        <dbReference type="PROSITE" id="PS50102"/>
    </source>
</evidence>
<dbReference type="InterPro" id="IPR035979">
    <property type="entry name" value="RBD_domain_sf"/>
</dbReference>
<feature type="compositionally biased region" description="Basic residues" evidence="2">
    <location>
        <begin position="48"/>
        <end position="63"/>
    </location>
</feature>
<feature type="domain" description="RRM" evidence="3">
    <location>
        <begin position="70"/>
        <end position="147"/>
    </location>
</feature>
<feature type="compositionally biased region" description="Basic and acidic residues" evidence="2">
    <location>
        <begin position="21"/>
        <end position="36"/>
    </location>
</feature>
<dbReference type="InterPro" id="IPR000504">
    <property type="entry name" value="RRM_dom"/>
</dbReference>
<feature type="compositionally biased region" description="Basic residues" evidence="2">
    <location>
        <begin position="9"/>
        <end position="20"/>
    </location>
</feature>
<evidence type="ECO:0000313" key="5">
    <source>
        <dbReference type="Proteomes" id="UP001623330"/>
    </source>
</evidence>
<reference evidence="4 5" key="1">
    <citation type="submission" date="2024-05" db="EMBL/GenBank/DDBJ databases">
        <title>Long read based assembly of the Candida bracarensis genome reveals expanded adhesin content.</title>
        <authorList>
            <person name="Marcet-Houben M."/>
            <person name="Ksiezopolska E."/>
            <person name="Gabaldon T."/>
        </authorList>
    </citation>
    <scope>NUCLEOTIDE SEQUENCE [LARGE SCALE GENOMIC DNA]</scope>
    <source>
        <strain evidence="4 5">CBM6</strain>
    </source>
</reference>
<dbReference type="SUPFAM" id="SSF54928">
    <property type="entry name" value="RNA-binding domain, RBD"/>
    <property type="match status" value="1"/>
</dbReference>